<comment type="similarity">
    <text evidence="2">Belongs to the NADH:flavin oxidoreductase/NADH oxidase family.</text>
</comment>
<organism evidence="5 6">
    <name type="scientific">Thiohalocapsa marina</name>
    <dbReference type="NCBI Taxonomy" id="424902"/>
    <lineage>
        <taxon>Bacteria</taxon>
        <taxon>Pseudomonadati</taxon>
        <taxon>Pseudomonadota</taxon>
        <taxon>Gammaproteobacteria</taxon>
        <taxon>Chromatiales</taxon>
        <taxon>Chromatiaceae</taxon>
        <taxon>Thiohalocapsa</taxon>
    </lineage>
</organism>
<dbReference type="InterPro" id="IPR013785">
    <property type="entry name" value="Aldolase_TIM"/>
</dbReference>
<dbReference type="OrthoDB" id="8523426at2"/>
<evidence type="ECO:0000256" key="3">
    <source>
        <dbReference type="ARBA" id="ARBA00023002"/>
    </source>
</evidence>
<protein>
    <submittedName>
        <fullName evidence="5">Alkene reductase</fullName>
    </submittedName>
</protein>
<dbReference type="CDD" id="cd02933">
    <property type="entry name" value="OYE_like_FMN"/>
    <property type="match status" value="1"/>
</dbReference>
<evidence type="ECO:0000256" key="1">
    <source>
        <dbReference type="ARBA" id="ARBA00001917"/>
    </source>
</evidence>
<comment type="caution">
    <text evidence="5">The sequence shown here is derived from an EMBL/GenBank/DDBJ whole genome shotgun (WGS) entry which is preliminary data.</text>
</comment>
<proteinExistence type="inferred from homology"/>
<dbReference type="GO" id="GO:0010181">
    <property type="term" value="F:FMN binding"/>
    <property type="evidence" value="ECO:0007669"/>
    <property type="project" value="InterPro"/>
</dbReference>
<dbReference type="Proteomes" id="UP000322981">
    <property type="component" value="Unassembled WGS sequence"/>
</dbReference>
<evidence type="ECO:0000313" key="6">
    <source>
        <dbReference type="Proteomes" id="UP000322981"/>
    </source>
</evidence>
<evidence type="ECO:0000259" key="4">
    <source>
        <dbReference type="Pfam" id="PF00724"/>
    </source>
</evidence>
<dbReference type="PANTHER" id="PTHR22893">
    <property type="entry name" value="NADH OXIDOREDUCTASE-RELATED"/>
    <property type="match status" value="1"/>
</dbReference>
<dbReference type="EMBL" id="VWXX01000032">
    <property type="protein sequence ID" value="KAA6183465.1"/>
    <property type="molecule type" value="Genomic_DNA"/>
</dbReference>
<dbReference type="FunFam" id="3.20.20.70:FF:000059">
    <property type="entry name" value="N-ethylmaleimide reductase, FMN-linked"/>
    <property type="match status" value="1"/>
</dbReference>
<reference evidence="5 6" key="1">
    <citation type="submission" date="2019-09" db="EMBL/GenBank/DDBJ databases">
        <title>Whole-genome sequence of the purple sulfur bacterium Thiohalocapsa marina DSM 19078.</title>
        <authorList>
            <person name="Kyndt J.A."/>
            <person name="Meyer T.E."/>
        </authorList>
    </citation>
    <scope>NUCLEOTIDE SEQUENCE [LARGE SCALE GENOMIC DNA]</scope>
    <source>
        <strain evidence="5 6">DSM 19078</strain>
    </source>
</reference>
<accession>A0A5M8FLX9</accession>
<dbReference type="GO" id="GO:0016628">
    <property type="term" value="F:oxidoreductase activity, acting on the CH-CH group of donors, NAD or NADP as acceptor"/>
    <property type="evidence" value="ECO:0007669"/>
    <property type="project" value="UniProtKB-ARBA"/>
</dbReference>
<evidence type="ECO:0000256" key="2">
    <source>
        <dbReference type="ARBA" id="ARBA00005979"/>
    </source>
</evidence>
<dbReference type="Pfam" id="PF00724">
    <property type="entry name" value="Oxidored_FMN"/>
    <property type="match status" value="1"/>
</dbReference>
<dbReference type="AlphaFoldDB" id="A0A5M8FLX9"/>
<evidence type="ECO:0000313" key="5">
    <source>
        <dbReference type="EMBL" id="KAA6183465.1"/>
    </source>
</evidence>
<dbReference type="InterPro" id="IPR001155">
    <property type="entry name" value="OxRdtase_FMN_N"/>
</dbReference>
<keyword evidence="3" id="KW-0560">Oxidoreductase</keyword>
<name>A0A5M8FLX9_9GAMM</name>
<dbReference type="PANTHER" id="PTHR22893:SF91">
    <property type="entry name" value="NADPH DEHYDROGENASE 2-RELATED"/>
    <property type="match status" value="1"/>
</dbReference>
<sequence length="372" mass="39132">MSHTPASDPMFSPLQVGELSLPNRIVLAPLTRSRAAQPGDVPTPMMAEYYAQRASAGLIISEATNISPIAKGYALTPGIFTDAQIAGWRLVTDAVHAAGGRILLQLWHCGRMSHESLHPGQPPAAPSAVECDDCAVFLVDAEGRGDKAPVSPPRAMTLDEIRATVADYATAARNAMAAGFDGVEVHGANGYLLHQFLASNTNCRDDAYGGDLAGRCRLLFEVMDAVLGEVPAGRVGVRLSPLFSLNGMADADPAETHGHVAAHLNSLGIAYLHVADTDVMAGAAPQMDRMLPFIRPNFTGVRMLNGAYDPERARAAIAAGDADLIAFGRLYLANPDLPERIAAGGPYNTPDPATFYGGGAEGYTNYPTLAEA</sequence>
<gene>
    <name evidence="5" type="ORF">F2Q65_15485</name>
</gene>
<dbReference type="SUPFAM" id="SSF51395">
    <property type="entry name" value="FMN-linked oxidoreductases"/>
    <property type="match status" value="1"/>
</dbReference>
<feature type="domain" description="NADH:flavin oxidoreductase/NADH oxidase N-terminal" evidence="4">
    <location>
        <begin position="10"/>
        <end position="345"/>
    </location>
</feature>
<dbReference type="GO" id="GO:0005829">
    <property type="term" value="C:cytosol"/>
    <property type="evidence" value="ECO:0007669"/>
    <property type="project" value="UniProtKB-ARBA"/>
</dbReference>
<dbReference type="Gene3D" id="3.20.20.70">
    <property type="entry name" value="Aldolase class I"/>
    <property type="match status" value="1"/>
</dbReference>
<dbReference type="InterPro" id="IPR045247">
    <property type="entry name" value="Oye-like"/>
</dbReference>
<comment type="cofactor">
    <cofactor evidence="1">
        <name>FMN</name>
        <dbReference type="ChEBI" id="CHEBI:58210"/>
    </cofactor>
</comment>
<keyword evidence="6" id="KW-1185">Reference proteome</keyword>